<dbReference type="AlphaFoldDB" id="A0AA38FD48"/>
<dbReference type="Pfam" id="PF02784">
    <property type="entry name" value="Orn_Arg_deC_N"/>
    <property type="match status" value="1"/>
</dbReference>
<dbReference type="Gene3D" id="2.40.37.10">
    <property type="entry name" value="Lyase, Ornithine Decarboxylase, Chain A, domain 1"/>
    <property type="match status" value="1"/>
</dbReference>
<evidence type="ECO:0000313" key="5">
    <source>
        <dbReference type="Proteomes" id="UP000824469"/>
    </source>
</evidence>
<evidence type="ECO:0000256" key="1">
    <source>
        <dbReference type="ARBA" id="ARBA00001933"/>
    </source>
</evidence>
<reference evidence="4 5" key="1">
    <citation type="journal article" date="2021" name="Nat. Plants">
        <title>The Taxus genome provides insights into paclitaxel biosynthesis.</title>
        <authorList>
            <person name="Xiong X."/>
            <person name="Gou J."/>
            <person name="Liao Q."/>
            <person name="Li Y."/>
            <person name="Zhou Q."/>
            <person name="Bi G."/>
            <person name="Li C."/>
            <person name="Du R."/>
            <person name="Wang X."/>
            <person name="Sun T."/>
            <person name="Guo L."/>
            <person name="Liang H."/>
            <person name="Lu P."/>
            <person name="Wu Y."/>
            <person name="Zhang Z."/>
            <person name="Ro D.K."/>
            <person name="Shang Y."/>
            <person name="Huang S."/>
            <person name="Yan J."/>
        </authorList>
    </citation>
    <scope>NUCLEOTIDE SEQUENCE [LARGE SCALE GENOMIC DNA]</scope>
    <source>
        <strain evidence="4">Ta-2019</strain>
    </source>
</reference>
<dbReference type="OMA" id="RICIEHK"/>
<dbReference type="Gene3D" id="3.20.20.10">
    <property type="entry name" value="Alanine racemase"/>
    <property type="match status" value="1"/>
</dbReference>
<keyword evidence="5" id="KW-1185">Reference proteome</keyword>
<gene>
    <name evidence="4" type="ORF">KI387_013302</name>
</gene>
<name>A0AA38FD48_TAXCH</name>
<dbReference type="GO" id="GO:0009089">
    <property type="term" value="P:lysine biosynthetic process via diaminopimelate"/>
    <property type="evidence" value="ECO:0007669"/>
    <property type="project" value="TreeGrafter"/>
</dbReference>
<dbReference type="GO" id="GO:0009507">
    <property type="term" value="C:chloroplast"/>
    <property type="evidence" value="ECO:0007669"/>
    <property type="project" value="TreeGrafter"/>
</dbReference>
<dbReference type="GO" id="GO:0008836">
    <property type="term" value="F:diaminopimelate decarboxylase activity"/>
    <property type="evidence" value="ECO:0007669"/>
    <property type="project" value="TreeGrafter"/>
</dbReference>
<evidence type="ECO:0000256" key="2">
    <source>
        <dbReference type="ARBA" id="ARBA00022898"/>
    </source>
</evidence>
<accession>A0AA38FD48</accession>
<organism evidence="4 5">
    <name type="scientific">Taxus chinensis</name>
    <name type="common">Chinese yew</name>
    <name type="synonym">Taxus wallichiana var. chinensis</name>
    <dbReference type="NCBI Taxonomy" id="29808"/>
    <lineage>
        <taxon>Eukaryota</taxon>
        <taxon>Viridiplantae</taxon>
        <taxon>Streptophyta</taxon>
        <taxon>Embryophyta</taxon>
        <taxon>Tracheophyta</taxon>
        <taxon>Spermatophyta</taxon>
        <taxon>Pinopsida</taxon>
        <taxon>Pinidae</taxon>
        <taxon>Conifers II</taxon>
        <taxon>Cupressales</taxon>
        <taxon>Taxaceae</taxon>
        <taxon>Taxus</taxon>
    </lineage>
</organism>
<sequence length="159" mass="17636">MAALPVQSHSHSAFMLSDHHQLFYPKSLLRICIEHKNKRVSKGFIVGRGALVAENNNVSVKHCFEKREDGYLYCEGVKVEDVIHSAERTPFYLYSKRQLSANFEAYTNAVKGLDAVICYAIQANNNLKILQHLRALGCGAAAVSGNELKLATHAAFDTT</sequence>
<dbReference type="Proteomes" id="UP000824469">
    <property type="component" value="Unassembled WGS sequence"/>
</dbReference>
<comment type="cofactor">
    <cofactor evidence="1">
        <name>pyridoxal 5'-phosphate</name>
        <dbReference type="ChEBI" id="CHEBI:597326"/>
    </cofactor>
</comment>
<dbReference type="PANTHER" id="PTHR43727">
    <property type="entry name" value="DIAMINOPIMELATE DECARBOXYLASE"/>
    <property type="match status" value="1"/>
</dbReference>
<evidence type="ECO:0000259" key="3">
    <source>
        <dbReference type="Pfam" id="PF02784"/>
    </source>
</evidence>
<dbReference type="InterPro" id="IPR022644">
    <property type="entry name" value="De-COase2_N"/>
</dbReference>
<dbReference type="SUPFAM" id="SSF51419">
    <property type="entry name" value="PLP-binding barrel"/>
    <property type="match status" value="1"/>
</dbReference>
<keyword evidence="2" id="KW-0663">Pyridoxal phosphate</keyword>
<feature type="non-terminal residue" evidence="4">
    <location>
        <position position="159"/>
    </location>
</feature>
<dbReference type="InterPro" id="IPR029066">
    <property type="entry name" value="PLP-binding_barrel"/>
</dbReference>
<evidence type="ECO:0000313" key="4">
    <source>
        <dbReference type="EMBL" id="KAH9301719.1"/>
    </source>
</evidence>
<protein>
    <recommendedName>
        <fullName evidence="3">Orn/DAP/Arg decarboxylase 2 N-terminal domain-containing protein</fullName>
    </recommendedName>
</protein>
<dbReference type="InterPro" id="IPR009006">
    <property type="entry name" value="Ala_racemase/Decarboxylase_C"/>
</dbReference>
<proteinExistence type="predicted"/>
<comment type="caution">
    <text evidence="4">The sequence shown here is derived from an EMBL/GenBank/DDBJ whole genome shotgun (WGS) entry which is preliminary data.</text>
</comment>
<dbReference type="EMBL" id="JAHRHJ020000009">
    <property type="protein sequence ID" value="KAH9301719.1"/>
    <property type="molecule type" value="Genomic_DNA"/>
</dbReference>
<feature type="domain" description="Orn/DAP/Arg decarboxylase 2 N-terminal" evidence="3">
    <location>
        <begin position="98"/>
        <end position="158"/>
    </location>
</feature>
<dbReference type="PANTHER" id="PTHR43727:SF2">
    <property type="entry name" value="GROUP IV DECARBOXYLASE"/>
    <property type="match status" value="1"/>
</dbReference>